<feature type="domain" description="Tuberin N-terminal" evidence="3">
    <location>
        <begin position="17"/>
        <end position="53"/>
    </location>
</feature>
<dbReference type="Proteomes" id="UP001434883">
    <property type="component" value="Unassembled WGS sequence"/>
</dbReference>
<gene>
    <name evidence="4" type="ORF">XENOCAPTIV_002636</name>
</gene>
<dbReference type="PANTHER" id="PTHR10063:SF0">
    <property type="entry name" value="TUBERIN"/>
    <property type="match status" value="1"/>
</dbReference>
<evidence type="ECO:0000313" key="4">
    <source>
        <dbReference type="EMBL" id="MEQ2215559.1"/>
    </source>
</evidence>
<evidence type="ECO:0000313" key="5">
    <source>
        <dbReference type="Proteomes" id="UP001434883"/>
    </source>
</evidence>
<keyword evidence="1" id="KW-0812">Transmembrane</keyword>
<dbReference type="InterPro" id="IPR016024">
    <property type="entry name" value="ARM-type_fold"/>
</dbReference>
<feature type="transmembrane region" description="Helical" evidence="1">
    <location>
        <begin position="185"/>
        <end position="206"/>
    </location>
</feature>
<dbReference type="PANTHER" id="PTHR10063">
    <property type="entry name" value="TUBERIN"/>
    <property type="match status" value="1"/>
</dbReference>
<name>A0ABV0S4X4_9TELE</name>
<dbReference type="InterPro" id="IPR027107">
    <property type="entry name" value="Tuberin/Ral-act_asu"/>
</dbReference>
<keyword evidence="1" id="KW-1133">Transmembrane helix</keyword>
<dbReference type="Pfam" id="PF03542">
    <property type="entry name" value="Tuberin"/>
    <property type="match status" value="2"/>
</dbReference>
<keyword evidence="1" id="KW-0472">Membrane</keyword>
<evidence type="ECO:0000259" key="3">
    <source>
        <dbReference type="Pfam" id="PF11864"/>
    </source>
</evidence>
<comment type="caution">
    <text evidence="4">The sequence shown here is derived from an EMBL/GenBank/DDBJ whole genome shotgun (WGS) entry which is preliminary data.</text>
</comment>
<proteinExistence type="predicted"/>
<organism evidence="4 5">
    <name type="scientific">Xenoophorus captivus</name>
    <dbReference type="NCBI Taxonomy" id="1517983"/>
    <lineage>
        <taxon>Eukaryota</taxon>
        <taxon>Metazoa</taxon>
        <taxon>Chordata</taxon>
        <taxon>Craniata</taxon>
        <taxon>Vertebrata</taxon>
        <taxon>Euteleostomi</taxon>
        <taxon>Actinopterygii</taxon>
        <taxon>Neopterygii</taxon>
        <taxon>Teleostei</taxon>
        <taxon>Neoteleostei</taxon>
        <taxon>Acanthomorphata</taxon>
        <taxon>Ovalentaria</taxon>
        <taxon>Atherinomorphae</taxon>
        <taxon>Cyprinodontiformes</taxon>
        <taxon>Goodeidae</taxon>
        <taxon>Xenoophorus</taxon>
    </lineage>
</organism>
<dbReference type="EMBL" id="JAHRIN010068486">
    <property type="protein sequence ID" value="MEQ2215559.1"/>
    <property type="molecule type" value="Genomic_DNA"/>
</dbReference>
<dbReference type="SUPFAM" id="SSF48371">
    <property type="entry name" value="ARM repeat"/>
    <property type="match status" value="1"/>
</dbReference>
<accession>A0ABV0S4X4</accession>
<sequence length="328" mass="36929">KQCDSKLPEFIITADIIKNAVEAVWKAVEDMLSPEQPPEARHAVLQLLRAIIQGQVALQVLDAVVCYNCLPSESLTVFIITLCRTVNAMSCANEVVSYEIVLSITRLIKKYGKELQVVTWDILLGIIERLLQQIQTIGSAELKAIVYELLTTVEELYEQNGYHGSTEKFFNLVEKCADKRPVRTSVLSCVLYLILSCSIASLKFVMRMKLEIFVLQQSKLYSLPASHASRVYELLVSHLQLHYKNKYCSATASTIRLQVKTDPFSVNTLSLLSFILLNSSAVAVFLMNLSVQVFDFFLKMHADSLHRIGVPNKDGVMRFSPYCYCDTG</sequence>
<feature type="non-terminal residue" evidence="4">
    <location>
        <position position="1"/>
    </location>
</feature>
<evidence type="ECO:0008006" key="6">
    <source>
        <dbReference type="Google" id="ProtNLM"/>
    </source>
</evidence>
<feature type="domain" description="Tuberin-type" evidence="2">
    <location>
        <begin position="285"/>
        <end position="327"/>
    </location>
</feature>
<evidence type="ECO:0000256" key="1">
    <source>
        <dbReference type="SAM" id="Phobius"/>
    </source>
</evidence>
<dbReference type="InterPro" id="IPR018515">
    <property type="entry name" value="Tuberin-type_domain"/>
</dbReference>
<feature type="domain" description="Tuberin-type" evidence="2">
    <location>
        <begin position="215"/>
        <end position="259"/>
    </location>
</feature>
<reference evidence="4 5" key="1">
    <citation type="submission" date="2021-06" db="EMBL/GenBank/DDBJ databases">
        <authorList>
            <person name="Palmer J.M."/>
        </authorList>
    </citation>
    <scope>NUCLEOTIDE SEQUENCE [LARGE SCALE GENOMIC DNA]</scope>
    <source>
        <strain evidence="4 5">XC_2019</strain>
        <tissue evidence="4">Muscle</tissue>
    </source>
</reference>
<protein>
    <recommendedName>
        <fullName evidence="6">Huntingtin</fullName>
    </recommendedName>
</protein>
<keyword evidence="5" id="KW-1185">Reference proteome</keyword>
<feature type="transmembrane region" description="Helical" evidence="1">
    <location>
        <begin position="271"/>
        <end position="298"/>
    </location>
</feature>
<dbReference type="InterPro" id="IPR024584">
    <property type="entry name" value="Tuberin_N"/>
</dbReference>
<evidence type="ECO:0000259" key="2">
    <source>
        <dbReference type="Pfam" id="PF03542"/>
    </source>
</evidence>
<feature type="domain" description="Tuberin N-terminal" evidence="3">
    <location>
        <begin position="87"/>
        <end position="184"/>
    </location>
</feature>
<dbReference type="Pfam" id="PF11864">
    <property type="entry name" value="DUF3384"/>
    <property type="match status" value="2"/>
</dbReference>